<dbReference type="OrthoDB" id="9797653at2"/>
<feature type="region of interest" description="Disordered" evidence="3">
    <location>
        <begin position="325"/>
        <end position="364"/>
    </location>
</feature>
<dbReference type="InterPro" id="IPR050509">
    <property type="entry name" value="CoA-transferase_III"/>
</dbReference>
<dbReference type="Gene3D" id="3.30.1540.10">
    <property type="entry name" value="formyl-coa transferase, domain 3"/>
    <property type="match status" value="1"/>
</dbReference>
<evidence type="ECO:0000256" key="2">
    <source>
        <dbReference type="ARBA" id="ARBA00023235"/>
    </source>
</evidence>
<dbReference type="RefSeq" id="WP_005464534.1">
    <property type="nucleotide sequence ID" value="NZ_CM001484.1"/>
</dbReference>
<dbReference type="FunFam" id="3.30.1540.10:FF:000004">
    <property type="entry name" value="Probable alpha-methylacyl-CoA racemase mcr"/>
    <property type="match status" value="1"/>
</dbReference>
<proteinExistence type="inferred from homology"/>
<dbReference type="HOGENOM" id="CLU_033975_5_0_11"/>
<dbReference type="AlphaFoldDB" id="I1D2H4"/>
<dbReference type="Pfam" id="PF02515">
    <property type="entry name" value="CoA_transf_3"/>
    <property type="match status" value="1"/>
</dbReference>
<dbReference type="InterPro" id="IPR003673">
    <property type="entry name" value="CoA-Trfase_fam_III"/>
</dbReference>
<dbReference type="SUPFAM" id="SSF89796">
    <property type="entry name" value="CoA-transferase family III (CaiB/BaiF)"/>
    <property type="match status" value="1"/>
</dbReference>
<evidence type="ECO:0000313" key="4">
    <source>
        <dbReference type="EMBL" id="EIE99148.1"/>
    </source>
</evidence>
<dbReference type="Proteomes" id="UP000005087">
    <property type="component" value="Chromosome"/>
</dbReference>
<keyword evidence="2" id="KW-0413">Isomerase</keyword>
<dbReference type="STRING" id="928724.SacglDRAFT_02250"/>
<keyword evidence="5" id="KW-1185">Reference proteome</keyword>
<name>I1D2H4_9PSEU</name>
<dbReference type="PANTHER" id="PTHR48228">
    <property type="entry name" value="SUCCINYL-COA--D-CITRAMALATE COA-TRANSFERASE"/>
    <property type="match status" value="1"/>
</dbReference>
<dbReference type="EMBL" id="CM001484">
    <property type="protein sequence ID" value="EIE99148.1"/>
    <property type="molecule type" value="Genomic_DNA"/>
</dbReference>
<organism evidence="4 5">
    <name type="scientific">Saccharomonospora glauca K62</name>
    <dbReference type="NCBI Taxonomy" id="928724"/>
    <lineage>
        <taxon>Bacteria</taxon>
        <taxon>Bacillati</taxon>
        <taxon>Actinomycetota</taxon>
        <taxon>Actinomycetes</taxon>
        <taxon>Pseudonocardiales</taxon>
        <taxon>Pseudonocardiaceae</taxon>
        <taxon>Saccharomonospora</taxon>
    </lineage>
</organism>
<dbReference type="GO" id="GO:0016853">
    <property type="term" value="F:isomerase activity"/>
    <property type="evidence" value="ECO:0007669"/>
    <property type="project" value="UniProtKB-KW"/>
</dbReference>
<dbReference type="Gene3D" id="3.40.50.10540">
    <property type="entry name" value="Crotonobetainyl-coa:carnitine coa-transferase, domain 1"/>
    <property type="match status" value="1"/>
</dbReference>
<reference evidence="5" key="2">
    <citation type="submission" date="2012-01" db="EMBL/GenBank/DDBJ databases">
        <title>Noncontiguous Finished sequence of chromosome of Saccharomonospora glauca K62.</title>
        <authorList>
            <consortium name="US DOE Joint Genome Institute"/>
            <person name="Lucas S."/>
            <person name="Han J."/>
            <person name="Lapidus A."/>
            <person name="Cheng J.-F."/>
            <person name="Goodwin L."/>
            <person name="Pitluck S."/>
            <person name="Peters L."/>
            <person name="Mikhailova N."/>
            <person name="Held B."/>
            <person name="Detter J.C."/>
            <person name="Han C."/>
            <person name="Tapia R."/>
            <person name="Land M."/>
            <person name="Hauser L."/>
            <person name="Kyrpides N."/>
            <person name="Ivanova N."/>
            <person name="Pagani I."/>
            <person name="Brambilla E.-M."/>
            <person name="Klenk H.-P."/>
            <person name="Woyke T."/>
        </authorList>
    </citation>
    <scope>NUCLEOTIDE SEQUENCE [LARGE SCALE GENOMIC DNA]</scope>
    <source>
        <strain evidence="5">K62</strain>
    </source>
</reference>
<dbReference type="PANTHER" id="PTHR48228:SF5">
    <property type="entry name" value="ALPHA-METHYLACYL-COA RACEMASE"/>
    <property type="match status" value="1"/>
</dbReference>
<keyword evidence="4" id="KW-0808">Transferase</keyword>
<comment type="similarity">
    <text evidence="1">Belongs to the CoA-transferase III family.</text>
</comment>
<reference evidence="4 5" key="1">
    <citation type="submission" date="2011-09" db="EMBL/GenBank/DDBJ databases">
        <authorList>
            <consortium name="US DOE Joint Genome Institute (JGI-PGF)"/>
            <person name="Lucas S."/>
            <person name="Han J."/>
            <person name="Lapidus A."/>
            <person name="Cheng J.-F."/>
            <person name="Goodwin L."/>
            <person name="Pitluck S."/>
            <person name="Peters L."/>
            <person name="Land M.L."/>
            <person name="Hauser L."/>
            <person name="Brambilla E."/>
            <person name="Klenk H.-P."/>
            <person name="Woyke T.J."/>
        </authorList>
    </citation>
    <scope>NUCLEOTIDE SEQUENCE [LARGE SCALE GENOMIC DNA]</scope>
    <source>
        <strain evidence="4 5">K62</strain>
    </source>
</reference>
<dbReference type="eggNOG" id="COG1804">
    <property type="taxonomic scope" value="Bacteria"/>
</dbReference>
<evidence type="ECO:0000256" key="3">
    <source>
        <dbReference type="SAM" id="MobiDB-lite"/>
    </source>
</evidence>
<gene>
    <name evidence="4" type="ORF">SacglDRAFT_02250</name>
</gene>
<accession>I1D2H4</accession>
<protein>
    <submittedName>
        <fullName evidence="4">Putative acyl-CoA transferase/carnitine dehydratase</fullName>
    </submittedName>
</protein>
<sequence length="364" mass="39436">MPGPLNDLRVVELAGLGPAPHAAMLLADLGADVVRIERPGGNGPDLLGGLPDHLLRGRRTIVTDLKTPEGRARVLELVERADVLIEGFRPGVAERLGVGPEDCHRRNARLVYGRVTGWGRSGPLSDRAGHDINYLSLTGALHAVGTRDRPVAPLNLIGDFGGGSLFLLAGILAALWERERSGLGQVVDATMTDGVGLLMHMIWTLHGSGVWSDERASNLLDGGAPFYDTYACSDGRWVAVGAIEPQFYRALLDGLDLAGEELPDQYDRAGWPVLRARIAGVFATKPRDHWAEVFTGTDACVTPVLSLEEVADHPHNRARQRFFTRDGVRQPKPSPEFSRTSPDLPSPPPSRPTEYGAVLRDWEA</sequence>
<dbReference type="GO" id="GO:0016740">
    <property type="term" value="F:transferase activity"/>
    <property type="evidence" value="ECO:0007669"/>
    <property type="project" value="UniProtKB-KW"/>
</dbReference>
<evidence type="ECO:0000313" key="5">
    <source>
        <dbReference type="Proteomes" id="UP000005087"/>
    </source>
</evidence>
<evidence type="ECO:0000256" key="1">
    <source>
        <dbReference type="ARBA" id="ARBA00008383"/>
    </source>
</evidence>
<dbReference type="InterPro" id="IPR044855">
    <property type="entry name" value="CoA-Trfase_III_dom3_sf"/>
</dbReference>
<dbReference type="InterPro" id="IPR023606">
    <property type="entry name" value="CoA-Trfase_III_dom_1_sf"/>
</dbReference>